<feature type="compositionally biased region" description="Basic and acidic residues" evidence="2">
    <location>
        <begin position="1346"/>
        <end position="1355"/>
    </location>
</feature>
<name>A0ABP1S4Y9_9HEXA</name>
<feature type="region of interest" description="Disordered" evidence="2">
    <location>
        <begin position="1"/>
        <end position="1547"/>
    </location>
</feature>
<feature type="compositionally biased region" description="Basic and acidic residues" evidence="2">
    <location>
        <begin position="1209"/>
        <end position="1220"/>
    </location>
</feature>
<feature type="region of interest" description="Disordered" evidence="2">
    <location>
        <begin position="2033"/>
        <end position="2066"/>
    </location>
</feature>
<feature type="compositionally biased region" description="Polar residues" evidence="2">
    <location>
        <begin position="1295"/>
        <end position="1313"/>
    </location>
</feature>
<feature type="compositionally biased region" description="Low complexity" evidence="2">
    <location>
        <begin position="1654"/>
        <end position="1671"/>
    </location>
</feature>
<feature type="compositionally biased region" description="Polar residues" evidence="2">
    <location>
        <begin position="1333"/>
        <end position="1345"/>
    </location>
</feature>
<reference evidence="4 5" key="1">
    <citation type="submission" date="2024-08" db="EMBL/GenBank/DDBJ databases">
        <authorList>
            <person name="Cucini C."/>
            <person name="Frati F."/>
        </authorList>
    </citation>
    <scope>NUCLEOTIDE SEQUENCE [LARGE SCALE GENOMIC DNA]</scope>
</reference>
<feature type="compositionally biased region" description="Polar residues" evidence="2">
    <location>
        <begin position="1"/>
        <end position="23"/>
    </location>
</feature>
<feature type="compositionally biased region" description="Basic and acidic residues" evidence="2">
    <location>
        <begin position="878"/>
        <end position="924"/>
    </location>
</feature>
<dbReference type="Proteomes" id="UP001642540">
    <property type="component" value="Unassembled WGS sequence"/>
</dbReference>
<comment type="caution">
    <text evidence="4">The sequence shown here is derived from an EMBL/GenBank/DDBJ whole genome shotgun (WGS) entry which is preliminary data.</text>
</comment>
<feature type="compositionally biased region" description="Polar residues" evidence="2">
    <location>
        <begin position="1416"/>
        <end position="1436"/>
    </location>
</feature>
<accession>A0ABP1S4Y9</accession>
<feature type="compositionally biased region" description="Polar residues" evidence="2">
    <location>
        <begin position="77"/>
        <end position="88"/>
    </location>
</feature>
<dbReference type="InterPro" id="IPR009738">
    <property type="entry name" value="BAT2_N"/>
</dbReference>
<feature type="compositionally biased region" description="Basic and acidic residues" evidence="2">
    <location>
        <begin position="570"/>
        <end position="620"/>
    </location>
</feature>
<feature type="compositionally biased region" description="Basic and acidic residues" evidence="2">
    <location>
        <begin position="726"/>
        <end position="743"/>
    </location>
</feature>
<dbReference type="EMBL" id="CAXLJM020000160">
    <property type="protein sequence ID" value="CAL8143705.1"/>
    <property type="molecule type" value="Genomic_DNA"/>
</dbReference>
<feature type="compositionally biased region" description="Basic and acidic residues" evidence="2">
    <location>
        <begin position="348"/>
        <end position="357"/>
    </location>
</feature>
<gene>
    <name evidence="4" type="ORF">ODALV1_LOCUS29828</name>
</gene>
<feature type="compositionally biased region" description="Basic and acidic residues" evidence="2">
    <location>
        <begin position="1061"/>
        <end position="1103"/>
    </location>
</feature>
<feature type="compositionally biased region" description="Acidic residues" evidence="2">
    <location>
        <begin position="1266"/>
        <end position="1278"/>
    </location>
</feature>
<feature type="compositionally biased region" description="Basic and acidic residues" evidence="2">
    <location>
        <begin position="1165"/>
        <end position="1176"/>
    </location>
</feature>
<feature type="compositionally biased region" description="Basic and acidic residues" evidence="2">
    <location>
        <begin position="627"/>
        <end position="680"/>
    </location>
</feature>
<feature type="region of interest" description="Disordered" evidence="2">
    <location>
        <begin position="1563"/>
        <end position="1680"/>
    </location>
</feature>
<feature type="domain" description="BAT2 N-terminal" evidence="3">
    <location>
        <begin position="10"/>
        <end position="174"/>
    </location>
</feature>
<feature type="compositionally biased region" description="Basic and acidic residues" evidence="2">
    <location>
        <begin position="431"/>
        <end position="492"/>
    </location>
</feature>
<feature type="compositionally biased region" description="Pro residues" evidence="2">
    <location>
        <begin position="1893"/>
        <end position="1902"/>
    </location>
</feature>
<keyword evidence="1" id="KW-0597">Phosphoprotein</keyword>
<feature type="compositionally biased region" description="Low complexity" evidence="2">
    <location>
        <begin position="534"/>
        <end position="545"/>
    </location>
</feature>
<dbReference type="Pfam" id="PF07001">
    <property type="entry name" value="BAT2_N"/>
    <property type="match status" value="1"/>
</dbReference>
<feature type="compositionally biased region" description="Basic and acidic residues" evidence="2">
    <location>
        <begin position="1231"/>
        <end position="1242"/>
    </location>
</feature>
<feature type="compositionally biased region" description="Basic and acidic residues" evidence="2">
    <location>
        <begin position="1110"/>
        <end position="1131"/>
    </location>
</feature>
<proteinExistence type="predicted"/>
<organism evidence="4 5">
    <name type="scientific">Orchesella dallaii</name>
    <dbReference type="NCBI Taxonomy" id="48710"/>
    <lineage>
        <taxon>Eukaryota</taxon>
        <taxon>Metazoa</taxon>
        <taxon>Ecdysozoa</taxon>
        <taxon>Arthropoda</taxon>
        <taxon>Hexapoda</taxon>
        <taxon>Collembola</taxon>
        <taxon>Entomobryomorpha</taxon>
        <taxon>Entomobryoidea</taxon>
        <taxon>Orchesellidae</taxon>
        <taxon>Orchesellinae</taxon>
        <taxon>Orchesella</taxon>
    </lineage>
</organism>
<feature type="region of interest" description="Disordered" evidence="2">
    <location>
        <begin position="1753"/>
        <end position="1860"/>
    </location>
</feature>
<feature type="compositionally biased region" description="Basic and acidic residues" evidence="2">
    <location>
        <begin position="388"/>
        <end position="423"/>
    </location>
</feature>
<evidence type="ECO:0000256" key="2">
    <source>
        <dbReference type="SAM" id="MobiDB-lite"/>
    </source>
</evidence>
<feature type="compositionally biased region" description="Low complexity" evidence="2">
    <location>
        <begin position="1814"/>
        <end position="1827"/>
    </location>
</feature>
<feature type="compositionally biased region" description="Polar residues" evidence="2">
    <location>
        <begin position="1598"/>
        <end position="1613"/>
    </location>
</feature>
<feature type="compositionally biased region" description="Polar residues" evidence="2">
    <location>
        <begin position="1907"/>
        <end position="1932"/>
    </location>
</feature>
<evidence type="ECO:0000259" key="3">
    <source>
        <dbReference type="Pfam" id="PF07001"/>
    </source>
</evidence>
<dbReference type="PANTHER" id="PTHR14038">
    <property type="entry name" value="BAT2 HLA-B-ASSOCIATED TRANSCRIPT 2"/>
    <property type="match status" value="1"/>
</dbReference>
<evidence type="ECO:0000313" key="4">
    <source>
        <dbReference type="EMBL" id="CAL8143705.1"/>
    </source>
</evidence>
<feature type="compositionally biased region" description="Polar residues" evidence="2">
    <location>
        <begin position="1792"/>
        <end position="1809"/>
    </location>
</feature>
<keyword evidence="5" id="KW-1185">Reference proteome</keyword>
<dbReference type="InterPro" id="IPR033184">
    <property type="entry name" value="PRRC2"/>
</dbReference>
<evidence type="ECO:0000313" key="5">
    <source>
        <dbReference type="Proteomes" id="UP001642540"/>
    </source>
</evidence>
<feature type="compositionally biased region" description="Basic and acidic residues" evidence="2">
    <location>
        <begin position="755"/>
        <end position="868"/>
    </location>
</feature>
<evidence type="ECO:0000256" key="1">
    <source>
        <dbReference type="ARBA" id="ARBA00022553"/>
    </source>
</evidence>
<feature type="compositionally biased region" description="Pro residues" evidence="2">
    <location>
        <begin position="274"/>
        <end position="288"/>
    </location>
</feature>
<feature type="compositionally biased region" description="Polar residues" evidence="2">
    <location>
        <begin position="1448"/>
        <end position="1460"/>
    </location>
</feature>
<feature type="compositionally biased region" description="Pro residues" evidence="2">
    <location>
        <begin position="303"/>
        <end position="319"/>
    </location>
</feature>
<feature type="compositionally biased region" description="Low complexity" evidence="2">
    <location>
        <begin position="927"/>
        <end position="944"/>
    </location>
</feature>
<protein>
    <recommendedName>
        <fullName evidence="3">BAT2 N-terminal domain-containing protein</fullName>
    </recommendedName>
</protein>
<feature type="compositionally biased region" description="Basic and acidic residues" evidence="2">
    <location>
        <begin position="130"/>
        <end position="153"/>
    </location>
</feature>
<dbReference type="PANTHER" id="PTHR14038:SF4">
    <property type="entry name" value="PROTEIN PRRC2B"/>
    <property type="match status" value="1"/>
</dbReference>
<feature type="compositionally biased region" description="Polar residues" evidence="2">
    <location>
        <begin position="1368"/>
        <end position="1379"/>
    </location>
</feature>
<feature type="compositionally biased region" description="Polar residues" evidence="2">
    <location>
        <begin position="546"/>
        <end position="568"/>
    </location>
</feature>
<feature type="compositionally biased region" description="Low complexity" evidence="2">
    <location>
        <begin position="1507"/>
        <end position="1525"/>
    </location>
</feature>
<feature type="compositionally biased region" description="Low complexity" evidence="2">
    <location>
        <begin position="1622"/>
        <end position="1643"/>
    </location>
</feature>
<feature type="region of interest" description="Disordered" evidence="2">
    <location>
        <begin position="1883"/>
        <end position="1932"/>
    </location>
</feature>
<feature type="compositionally biased region" description="Polar residues" evidence="2">
    <location>
        <begin position="1644"/>
        <end position="1653"/>
    </location>
</feature>
<feature type="compositionally biased region" description="Polar residues" evidence="2">
    <location>
        <begin position="1772"/>
        <end position="1781"/>
    </location>
</feature>
<feature type="compositionally biased region" description="Low complexity" evidence="2">
    <location>
        <begin position="1757"/>
        <end position="1771"/>
    </location>
</feature>
<sequence>MSGTSGTQASTKGENTSSKSTKSGYDHLDINKLYKGKSTDPVAKPVAQKHGMQTLGKAPPARRGGSTVVKAEPINSDLANSSAPSQPTSLPPNLGQQPLHPPGWSNTLPHPQGPPSPHNAPSVPTTGPAMHDKNWSGGQDRKGNYQKSQHDSMQRFAQEFPSLDSGGDMGKGQNANASGPLSAPGHPQMSKSNQDNQYGPGPILRPQTEGSWTQGGGRGMTRPPGPPPPSGASTREFGGDRPNLGGPTPPPMSLGQGGHPPPPLGAFPMQFPHGRPPFMYPNAGPPGPGGFYPPGHMPRYGMPIPPGAPPPSSHPPEGPGPRDQNRGGRGPPQPPMRPASHFTSKPIIKQEELERMDVLGAQDGGWATVQDDVDYNKKISFSDDENEEKVRGMQPKSDRMTPRQDLDKRDDEREQRRSVKILERQQPPVNDRNDRDQRNRDSRYDSEREPTSGRYDYENEDDWKRKPDPGYENKERERDRTQRGRVREEESWRSGSNNRFQQEERSNKGPIQVNRMDPRGIQDFAGKQFPSNLPPRLQRQHQQPPMFSQSANQRKTPSPVPTSGSGNAVNKEREFRDRDREWDRDRERERDRPAYKILERNRGDSESSKDSTRDMRDRRYGNSNDNDSMRIRDKDPSKRLSSDSGRNQKDDDELKMSPKDKNDMEDSYHSELRKHEEAKAAFRSKPPSAFTSSWADEVDDEEYNARDSRDDDDNRKGIRDSINSHMKRDQVYPEERRPRENTVPRRVIIQQTKVENMRSDKPEPVIEPKPEPVKQEKPVEKVKSTAWGDRDAMREKSKSEQETQKDVSNKEIDRDSHSSEKELSGQKHDSGIGETKSESKEIENDKSNSGLERKNSREKLDRDRHTYDSRYGGGGGRYDSRQEKDNRVDTRSNNLRDRDRDRPKPRRMDSYESKRDNRTPDRDQYGSVNRSSNENSNVSVPSRNSQEKEPKEREQERQSKSIEKSKSGDRLDSMKENKPDKGDKDDYRNSRDVEKETKDFDRFNRNERDDYDSNRDGRSHRGGRGKERGGYGIYQPRGGSGSGSHSWGSDPKGRNPKGRGNSRDFYDKPRRMDQDKDDKPFHKDDLRQNESDSSKDKGQEKSSDVSNKGSVEDLGGKKKDSSQTRQDDKKGNKSPGTNRRNMRGGARLQGYGPPSDKTPFSSGQSHKDDDSREKTSESSANSKPAPVPLMALGDISPPNLQSKSRHHGSGRDRERERDAGGNRGRGMPPRMQRDEYAFRERGGAVSKRGGRGDAKPLMSINSNEVEGNEWESESESGDDESKRSSQQQQYRKDGGQTSQDMSQHGGTPDNSESIDSESGGFQKKNAIAKPSEKPSTNNSTSSQKNVRQDPKTSKDRRVKNSPYDPRPNSKQTNPPTSGGNWEKTIPASQSKENIPQSASQSNSSPAIENKDVQDSKIVSATTVHQSSTVSNASMIDNSGGGPLKTMIFENTNFRSINNTTKPSKPMEPKKEPGLTNLDSGKDLQLGFGKVGGEENTEMDFGTFNDTSSSVNVSQQNQVVPNQPSSKSMPIGQPPRSFVSHQPSPISPLAADLNEKVQSVKRIWDQPSMPSVAEQNSVCGPEDNTFHGGFGSDSFKASDPSNREFSSSLQQPTSGYAPGSSPALSAISKPESSSSPTSTNLRISKPQQQNSLDNQGQSGMSSSPFSGYSMPQGSNAFGGMPAVPSPPNVMYGTSQALHAAAPPSGMYQTFPHVDAPQVMSATGRQFGQYPTQAATSGHYGLFLSTAMDYSSMNSFQHQQGNQGPPGQNPSQSTRISPGPLTTTGGGNSAGVIISSTNSMMNMKQTGSGSHPNIPHQVVQGSQQGYSQLSHHHHAAAMSHPQHHLGAVGPPKGGYSQSGIASQSQTPVFIPFDPQQSVINLGQSYLSSGMRSGPPGGPPPPATPPVQALQASSTYYSGSSGNQTGVYPTGSNQGGNMQQLHVAVANPQGIPGMHNANPQYGLQFPTQMSLQGYNQQAAASTVSALNLSNQLIRNPGPASHSFMKPGIDLVQQSQMKSHDAMMNQSTWNSGGFSLNQTFHANKTGQNQDRNAGNNLGNQRKGNSHTGNVGNMKYMSTQGGYSGQVIFTLIGIKS</sequence>
<feature type="compositionally biased region" description="Basic and acidic residues" evidence="2">
    <location>
        <begin position="703"/>
        <end position="719"/>
    </location>
</feature>
<feature type="compositionally biased region" description="Low complexity" evidence="2">
    <location>
        <begin position="1393"/>
        <end position="1407"/>
    </location>
</feature>
<feature type="compositionally biased region" description="Basic and acidic residues" evidence="2">
    <location>
        <begin position="945"/>
        <end position="1029"/>
    </location>
</feature>